<dbReference type="Proteomes" id="UP000198891">
    <property type="component" value="Unassembled WGS sequence"/>
</dbReference>
<evidence type="ECO:0000313" key="3">
    <source>
        <dbReference type="Proteomes" id="UP000198891"/>
    </source>
</evidence>
<evidence type="ECO:0000313" key="2">
    <source>
        <dbReference type="EMBL" id="SDY74699.1"/>
    </source>
</evidence>
<feature type="signal peptide" evidence="1">
    <location>
        <begin position="1"/>
        <end position="26"/>
    </location>
</feature>
<evidence type="ECO:0000256" key="1">
    <source>
        <dbReference type="SAM" id="SignalP"/>
    </source>
</evidence>
<dbReference type="Pfam" id="PF04122">
    <property type="entry name" value="CW_binding_2"/>
    <property type="match status" value="3"/>
</dbReference>
<dbReference type="EMBL" id="FNPZ01000001">
    <property type="protein sequence ID" value="SDY74699.1"/>
    <property type="molecule type" value="Genomic_DNA"/>
</dbReference>
<protein>
    <submittedName>
        <fullName evidence="2">WD40-like Beta Propeller Repeat</fullName>
    </submittedName>
</protein>
<feature type="chain" id="PRO_5039712345" evidence="1">
    <location>
        <begin position="27"/>
        <end position="751"/>
    </location>
</feature>
<name>A0A1H3MEU0_9MICO</name>
<dbReference type="AlphaFoldDB" id="A0A1H3MEU0"/>
<dbReference type="PANTHER" id="PTHR30032:SF1">
    <property type="entry name" value="N-ACETYLMURAMOYL-L-ALANINE AMIDASE LYTC"/>
    <property type="match status" value="1"/>
</dbReference>
<gene>
    <name evidence="2" type="ORF">SAMN05216554_1378</name>
</gene>
<dbReference type="Pfam" id="PF07676">
    <property type="entry name" value="PD40"/>
    <property type="match status" value="5"/>
</dbReference>
<dbReference type="InterPro" id="IPR007253">
    <property type="entry name" value="Cell_wall-bd_2"/>
</dbReference>
<dbReference type="Gene3D" id="2.120.10.30">
    <property type="entry name" value="TolB, C-terminal domain"/>
    <property type="match status" value="2"/>
</dbReference>
<proteinExistence type="predicted"/>
<dbReference type="STRING" id="381665.SAMN05216554_1378"/>
<reference evidence="2 3" key="1">
    <citation type="submission" date="2016-10" db="EMBL/GenBank/DDBJ databases">
        <authorList>
            <person name="de Groot N.N."/>
        </authorList>
    </citation>
    <scope>NUCLEOTIDE SEQUENCE [LARGE SCALE GENOMIC DNA]</scope>
    <source>
        <strain evidence="2 3">CGMCC 4.3491</strain>
    </source>
</reference>
<dbReference type="SUPFAM" id="SSF82171">
    <property type="entry name" value="DPP6 N-terminal domain-like"/>
    <property type="match status" value="1"/>
</dbReference>
<keyword evidence="3" id="KW-1185">Reference proteome</keyword>
<accession>A0A1H3MEU0</accession>
<dbReference type="Gene3D" id="3.40.50.12090">
    <property type="match status" value="1"/>
</dbReference>
<dbReference type="OrthoDB" id="39703at2"/>
<dbReference type="InterPro" id="IPR051922">
    <property type="entry name" value="Bact_Sporulation_Assoc"/>
</dbReference>
<keyword evidence="1" id="KW-0732">Signal</keyword>
<dbReference type="PANTHER" id="PTHR30032">
    <property type="entry name" value="N-ACETYLMURAMOYL-L-ALANINE AMIDASE-RELATED"/>
    <property type="match status" value="1"/>
</dbReference>
<dbReference type="InterPro" id="IPR011659">
    <property type="entry name" value="WD40"/>
</dbReference>
<organism evidence="2 3">
    <name type="scientific">Herbiconiux ginsengi</name>
    <dbReference type="NCBI Taxonomy" id="381665"/>
    <lineage>
        <taxon>Bacteria</taxon>
        <taxon>Bacillati</taxon>
        <taxon>Actinomycetota</taxon>
        <taxon>Actinomycetes</taxon>
        <taxon>Micrococcales</taxon>
        <taxon>Microbacteriaceae</taxon>
        <taxon>Herbiconiux</taxon>
    </lineage>
</organism>
<sequence>MRRLSSLAGVAALAALSLSISLAPHAALGATGPAQTQLVSVSNTTPPVAGNEVSEHPSISADGRYVAFTSNATNLTNETGAAFGTSQVYVRDTVSGTTRMVSATPAGVAGNRISFSPSISADGRLVAFVSMSTNLSPGAVGQVFLWSADTGAVEVVSVSNDAVPQVANATAQEVVMSADGTTVAWSTSATNLTPENTWGYRQVYVRDLTDHMTALVSRDTTVTPVTGAQANAFGPTISADGNLIAFITSWKLTGLPAPNQEAYVRDRVHDAIQLVSLNFDGIAGVNRDVSDAALSADGQHLAYSSGASDAVDSTMPGRSAQIFVRDLQAGTTQFGSIGIPSGGASNFVSKEPSISPDGRLVAYASQATNIVPEGSSFPPATFQVYVTDLMSHTSVLVSRAQDSNNAGGRDSANPAISSDGRRVAFSSVATNLTPIMPSGFAQVYARDVQDPSSVERVGGADRYEVSAAVSASTFNPGVKDVFVASGEVFSDALSGSAIAGLRQAPVLLVAKDHIPASVAAELTRLKPGSITVLGGEATINATVEADLRTYSANVSRIAGTDRYAVSAAIADTFAAGPAVAYVASGAVFPDALSGSAAAGMEKGPVLLVGKDEVPASVTTALSRLAPKRIVVLGGVNTVSDAVVAALNGTAPTTRIGGSDRYAVSAGVAAAAFTLTGGTVYIASGATFPDALSGSAAAIAGRSPVLLVTATSVPDPVAAELRRLKPRHIVVLGGPNTVSDALLTALNGYLAP</sequence>
<dbReference type="InterPro" id="IPR011042">
    <property type="entry name" value="6-blade_b-propeller_TolB-like"/>
</dbReference>